<proteinExistence type="predicted"/>
<evidence type="ECO:0000313" key="1">
    <source>
        <dbReference type="EMBL" id="KKR86942.1"/>
    </source>
</evidence>
<dbReference type="Proteomes" id="UP000034616">
    <property type="component" value="Unassembled WGS sequence"/>
</dbReference>
<protein>
    <submittedName>
        <fullName evidence="1">Uncharacterized protein</fullName>
    </submittedName>
</protein>
<dbReference type="EMBL" id="LCAH01000007">
    <property type="protein sequence ID" value="KKR86942.1"/>
    <property type="molecule type" value="Genomic_DNA"/>
</dbReference>
<sequence>MMDKEFFVPESMAVSLAAIFATTMIVDDRLLSKLNTVKDQDAITIKEAAAMGSWLDQDPKDTDKYVWKSVPGDVVVEFEMNFLEHGIVRVILFAEEEDPILEQVAEKLDAERIDISSLTRTEQPIRFSMSLI</sequence>
<accession>A0A0G0XGT2</accession>
<dbReference type="AlphaFoldDB" id="A0A0G0XGT2"/>
<organism evidence="1 2">
    <name type="scientific">Candidatus Uhrbacteria bacterium GW2011_GWC2_41_11</name>
    <dbReference type="NCBI Taxonomy" id="1618985"/>
    <lineage>
        <taxon>Bacteria</taxon>
        <taxon>Candidatus Uhriibacteriota</taxon>
    </lineage>
</organism>
<reference evidence="1 2" key="1">
    <citation type="journal article" date="2015" name="Nature">
        <title>rRNA introns, odd ribosomes, and small enigmatic genomes across a large radiation of phyla.</title>
        <authorList>
            <person name="Brown C.T."/>
            <person name="Hug L.A."/>
            <person name="Thomas B.C."/>
            <person name="Sharon I."/>
            <person name="Castelle C.J."/>
            <person name="Singh A."/>
            <person name="Wilkins M.J."/>
            <person name="Williams K.H."/>
            <person name="Banfield J.F."/>
        </authorList>
    </citation>
    <scope>NUCLEOTIDE SEQUENCE [LARGE SCALE GENOMIC DNA]</scope>
</reference>
<name>A0A0G0XGT2_9BACT</name>
<comment type="caution">
    <text evidence="1">The sequence shown here is derived from an EMBL/GenBank/DDBJ whole genome shotgun (WGS) entry which is preliminary data.</text>
</comment>
<evidence type="ECO:0000313" key="2">
    <source>
        <dbReference type="Proteomes" id="UP000034616"/>
    </source>
</evidence>
<gene>
    <name evidence="1" type="ORF">UU35_C0007G0088</name>
</gene>